<dbReference type="InterPro" id="IPR036396">
    <property type="entry name" value="Cyt_P450_sf"/>
</dbReference>
<evidence type="ECO:0000256" key="17">
    <source>
        <dbReference type="ARBA" id="ARBA00083909"/>
    </source>
</evidence>
<dbReference type="OrthoDB" id="3455208at2"/>
<dbReference type="GO" id="GO:0020037">
    <property type="term" value="F:heme binding"/>
    <property type="evidence" value="ECO:0007669"/>
    <property type="project" value="InterPro"/>
</dbReference>
<dbReference type="Pfam" id="PF00067">
    <property type="entry name" value="p450"/>
    <property type="match status" value="1"/>
</dbReference>
<evidence type="ECO:0000256" key="16">
    <source>
        <dbReference type="ARBA" id="ARBA00082981"/>
    </source>
</evidence>
<dbReference type="GO" id="GO:0008203">
    <property type="term" value="P:cholesterol metabolic process"/>
    <property type="evidence" value="ECO:0007669"/>
    <property type="project" value="UniProtKB-KW"/>
</dbReference>
<evidence type="ECO:0000256" key="11">
    <source>
        <dbReference type="ARBA" id="ARBA00023166"/>
    </source>
</evidence>
<evidence type="ECO:0000256" key="9">
    <source>
        <dbReference type="ARBA" id="ARBA00023033"/>
    </source>
</evidence>
<dbReference type="InterPro" id="IPR017972">
    <property type="entry name" value="Cyt_P450_CS"/>
</dbReference>
<keyword evidence="20" id="KW-1185">Reference proteome</keyword>
<sequence length="414" mass="45237">MTTMTAPTMRRTCPDVFDAGLPSVNYEHARDPEEAHRIIARARRQAPIAIGPHGPEILSYQLVRAVLRDERFVPPKGLFLAAQGVTSGPLWDRAAASLLSLNGPAHHRLRRLVAKAFTPKAAERLRGTCVEVITELTDQWAPVGACDVVADVARRYPIPVICALLGAPPSDWDLISGWADDIFKMFSWNVGGNGAVIEQAGCEFDEYIEAMVARRLFTLSDDLLSDLIRAEVDGDRLTHAELLMLAGGVLLAGTDTTRNQLAAAVQVLCQHPAEWQRLAEYPELAPVFVEELMRHTPIALSTIRMAREDVELGGVSIPAGTVVVANTAAANRDPDAYPDPDRFDVTREHPPAMLTFGGGAHYCLGSHLARLELTQALTVLTRRWHNVRLDVPVRWKPLTGVSGPAALPVRFDAT</sequence>
<dbReference type="GO" id="GO:0004497">
    <property type="term" value="F:monooxygenase activity"/>
    <property type="evidence" value="ECO:0007669"/>
    <property type="project" value="UniProtKB-KW"/>
</dbReference>
<comment type="cofactor">
    <cofactor evidence="1">
        <name>heme</name>
        <dbReference type="ChEBI" id="CHEBI:30413"/>
    </cofactor>
</comment>
<reference evidence="20" key="2">
    <citation type="submission" date="2016-02" db="EMBL/GenBank/DDBJ databases">
        <title>Draft genome sequence of five rapidly growing Mycobacterium species.</title>
        <authorList>
            <person name="Katahira K."/>
            <person name="Gotou Y."/>
            <person name="Iida K."/>
            <person name="Ogura Y."/>
            <person name="Hayashi T."/>
        </authorList>
    </citation>
    <scope>NUCLEOTIDE SEQUENCE [LARGE SCALE GENOMIC DNA]</scope>
    <source>
        <strain evidence="20">JCM15654</strain>
    </source>
</reference>
<protein>
    <recommendedName>
        <fullName evidence="14">Steroid C26-monooxygenase</fullName>
    </recommendedName>
    <alternativeName>
        <fullName evidence="15">Cholest-4-en-3-one C26-monooxygenase</fullName>
    </alternativeName>
    <alternativeName>
        <fullName evidence="17">Cholesterol C26-monooxygenase</fullName>
    </alternativeName>
    <alternativeName>
        <fullName evidence="16">Steroid C27-monooxygenase</fullName>
    </alternativeName>
</protein>
<dbReference type="GO" id="GO:0016705">
    <property type="term" value="F:oxidoreductase activity, acting on paired donors, with incorporation or reduction of molecular oxygen"/>
    <property type="evidence" value="ECO:0007669"/>
    <property type="project" value="InterPro"/>
</dbReference>
<gene>
    <name evidence="19" type="ORF">RMCB_4218</name>
</gene>
<evidence type="ECO:0000313" key="20">
    <source>
        <dbReference type="Proteomes" id="UP000069620"/>
    </source>
</evidence>
<proteinExistence type="inferred from homology"/>
<evidence type="ECO:0000256" key="13">
    <source>
        <dbReference type="ARBA" id="ARBA00049645"/>
    </source>
</evidence>
<keyword evidence="10" id="KW-0443">Lipid metabolism</keyword>
<evidence type="ECO:0000313" key="19">
    <source>
        <dbReference type="EMBL" id="GAS90122.1"/>
    </source>
</evidence>
<keyword evidence="11" id="KW-1207">Sterol metabolism</keyword>
<reference evidence="20" key="1">
    <citation type="journal article" date="2016" name="Genome Announc.">
        <title>Draft Genome Sequences of Five Rapidly Growing Mycobacterium Species, M. thermoresistibile, M. fortuitum subsp. acetamidolyticum, M. canariasense, M. brisbanense, and M. novocastrense.</title>
        <authorList>
            <person name="Katahira K."/>
            <person name="Ogura Y."/>
            <person name="Gotoh Y."/>
            <person name="Hayashi T."/>
        </authorList>
    </citation>
    <scope>NUCLEOTIDE SEQUENCE [LARGE SCALE GENOMIC DNA]</scope>
    <source>
        <strain evidence="20">JCM15654</strain>
    </source>
</reference>
<evidence type="ECO:0000256" key="6">
    <source>
        <dbReference type="ARBA" id="ARBA00022963"/>
    </source>
</evidence>
<organism evidence="19 20">
    <name type="scientific">Mycolicibacterium brisbanense</name>
    <dbReference type="NCBI Taxonomy" id="146020"/>
    <lineage>
        <taxon>Bacteria</taxon>
        <taxon>Bacillati</taxon>
        <taxon>Actinomycetota</taxon>
        <taxon>Actinomycetes</taxon>
        <taxon>Mycobacteriales</taxon>
        <taxon>Mycobacteriaceae</taxon>
        <taxon>Mycolicibacterium</taxon>
    </lineage>
</organism>
<keyword evidence="4 18" id="KW-0349">Heme</keyword>
<dbReference type="RefSeq" id="WP_062830385.1">
    <property type="nucleotide sequence ID" value="NZ_BCSX01000039.1"/>
</dbReference>
<dbReference type="Gene3D" id="1.10.630.10">
    <property type="entry name" value="Cytochrome P450"/>
    <property type="match status" value="1"/>
</dbReference>
<dbReference type="AlphaFoldDB" id="A0A117I6I2"/>
<comment type="pathway">
    <text evidence="13">Steroid metabolism; cholesterol degradation.</text>
</comment>
<evidence type="ECO:0000256" key="15">
    <source>
        <dbReference type="ARBA" id="ARBA00079588"/>
    </source>
</evidence>
<evidence type="ECO:0000256" key="2">
    <source>
        <dbReference type="ARBA" id="ARBA00010617"/>
    </source>
</evidence>
<evidence type="ECO:0000256" key="8">
    <source>
        <dbReference type="ARBA" id="ARBA00023004"/>
    </source>
</evidence>
<keyword evidence="6" id="KW-0442">Lipid degradation</keyword>
<dbReference type="PANTHER" id="PTHR46696:SF6">
    <property type="entry name" value="P450, PUTATIVE (EUROFUNG)-RELATED"/>
    <property type="match status" value="1"/>
</dbReference>
<dbReference type="GO" id="GO:0016042">
    <property type="term" value="P:lipid catabolic process"/>
    <property type="evidence" value="ECO:0007669"/>
    <property type="project" value="UniProtKB-KW"/>
</dbReference>
<evidence type="ECO:0000256" key="14">
    <source>
        <dbReference type="ARBA" id="ARBA00070775"/>
    </source>
</evidence>
<dbReference type="PRINTS" id="PR00359">
    <property type="entry name" value="BP450"/>
</dbReference>
<dbReference type="PROSITE" id="PS00086">
    <property type="entry name" value="CYTOCHROME_P450"/>
    <property type="match status" value="1"/>
</dbReference>
<dbReference type="SUPFAM" id="SSF48264">
    <property type="entry name" value="Cytochrome P450"/>
    <property type="match status" value="1"/>
</dbReference>
<keyword evidence="5 18" id="KW-0479">Metal-binding</keyword>
<keyword evidence="12" id="KW-0753">Steroid metabolism</keyword>
<comment type="caution">
    <text evidence="19">The sequence shown here is derived from an EMBL/GenBank/DDBJ whole genome shotgun (WGS) entry which is preliminary data.</text>
</comment>
<dbReference type="GO" id="GO:0005506">
    <property type="term" value="F:iron ion binding"/>
    <property type="evidence" value="ECO:0007669"/>
    <property type="project" value="InterPro"/>
</dbReference>
<evidence type="ECO:0000256" key="1">
    <source>
        <dbReference type="ARBA" id="ARBA00001971"/>
    </source>
</evidence>
<dbReference type="InterPro" id="IPR001128">
    <property type="entry name" value="Cyt_P450"/>
</dbReference>
<dbReference type="FunFam" id="1.10.630.10:FF:000018">
    <property type="entry name" value="Cytochrome P450 monooxygenase"/>
    <property type="match status" value="1"/>
</dbReference>
<dbReference type="EMBL" id="BCSX01000039">
    <property type="protein sequence ID" value="GAS90122.1"/>
    <property type="molecule type" value="Genomic_DNA"/>
</dbReference>
<keyword evidence="8 18" id="KW-0408">Iron</keyword>
<dbReference type="PRINTS" id="PR00385">
    <property type="entry name" value="P450"/>
</dbReference>
<evidence type="ECO:0000256" key="5">
    <source>
        <dbReference type="ARBA" id="ARBA00022723"/>
    </source>
</evidence>
<evidence type="ECO:0000256" key="4">
    <source>
        <dbReference type="ARBA" id="ARBA00022617"/>
    </source>
</evidence>
<keyword evidence="9 18" id="KW-0503">Monooxygenase</keyword>
<dbReference type="Proteomes" id="UP000069620">
    <property type="component" value="Unassembled WGS sequence"/>
</dbReference>
<accession>A0A117I6I2</accession>
<evidence type="ECO:0000256" key="7">
    <source>
        <dbReference type="ARBA" id="ARBA00023002"/>
    </source>
</evidence>
<evidence type="ECO:0000256" key="10">
    <source>
        <dbReference type="ARBA" id="ARBA00023098"/>
    </source>
</evidence>
<evidence type="ECO:0000256" key="18">
    <source>
        <dbReference type="RuleBase" id="RU000461"/>
    </source>
</evidence>
<name>A0A117I6I2_9MYCO</name>
<dbReference type="InterPro" id="IPR002397">
    <property type="entry name" value="Cyt_P450_B"/>
</dbReference>
<dbReference type="STRING" id="146020.RMCB_4218"/>
<keyword evidence="3" id="KW-0153">Cholesterol metabolism</keyword>
<evidence type="ECO:0000256" key="12">
    <source>
        <dbReference type="ARBA" id="ARBA00023221"/>
    </source>
</evidence>
<comment type="similarity">
    <text evidence="2 18">Belongs to the cytochrome P450 family.</text>
</comment>
<keyword evidence="7 18" id="KW-0560">Oxidoreductase</keyword>
<dbReference type="PANTHER" id="PTHR46696">
    <property type="entry name" value="P450, PUTATIVE (EUROFUNG)-RELATED"/>
    <property type="match status" value="1"/>
</dbReference>
<evidence type="ECO:0000256" key="3">
    <source>
        <dbReference type="ARBA" id="ARBA00022548"/>
    </source>
</evidence>